<evidence type="ECO:0000256" key="2">
    <source>
        <dbReference type="SAM" id="Coils"/>
    </source>
</evidence>
<dbReference type="PANTHER" id="PTHR37293">
    <property type="entry name" value="PHAGE REPLICATION PROTEIN-RELATED"/>
    <property type="match status" value="1"/>
</dbReference>
<dbReference type="InterPro" id="IPR034829">
    <property type="entry name" value="DnaD-like_sf"/>
</dbReference>
<reference evidence="7 8" key="1">
    <citation type="submission" date="2020-12" db="EMBL/GenBank/DDBJ databases">
        <title>FDA dAtabase for Regulatory Grade micrObial Sequences (FDA-ARGOS): Supporting development and validation of Infectious Disease Dx tests.</title>
        <authorList>
            <person name="Sproer C."/>
            <person name="Gronow S."/>
            <person name="Severitt S."/>
            <person name="Schroder I."/>
            <person name="Tallon L."/>
            <person name="Sadzewicz L."/>
            <person name="Zhao X."/>
            <person name="Boylan J."/>
            <person name="Ott S."/>
            <person name="Bowen H."/>
            <person name="Vavikolanu K."/>
            <person name="Mehta A."/>
            <person name="Aluvathingal J."/>
            <person name="Nadendla S."/>
            <person name="Lowell S."/>
            <person name="Myers T."/>
            <person name="Yan Y."/>
            <person name="Sichtig H."/>
        </authorList>
    </citation>
    <scope>NUCLEOTIDE SEQUENCE [LARGE SCALE GENOMIC DNA]</scope>
    <source>
        <strain evidence="7 8">FDAARGOS_911</strain>
    </source>
</reference>
<dbReference type="EMBL" id="CP065662">
    <property type="protein sequence ID" value="QPS01063.1"/>
    <property type="molecule type" value="Genomic_DNA"/>
</dbReference>
<feature type="region of interest" description="Disordered" evidence="3">
    <location>
        <begin position="204"/>
        <end position="223"/>
    </location>
</feature>
<dbReference type="GeneID" id="35767165"/>
<evidence type="ECO:0000313" key="9">
    <source>
        <dbReference type="Proteomes" id="UP001069145"/>
    </source>
</evidence>
<dbReference type="Proteomes" id="UP001069145">
    <property type="component" value="Unassembled WGS sequence"/>
</dbReference>
<feature type="domain" description="DnaB/C C-terminal" evidence="4">
    <location>
        <begin position="123"/>
        <end position="185"/>
    </location>
</feature>
<dbReference type="Pfam" id="PF07261">
    <property type="entry name" value="DnaB_2"/>
    <property type="match status" value="1"/>
</dbReference>
<dbReference type="Proteomes" id="UP000594771">
    <property type="component" value="Chromosome"/>
</dbReference>
<gene>
    <name evidence="7" type="ORF">I6G68_06755</name>
    <name evidence="6" type="ORF">ODY43_08670</name>
</gene>
<feature type="domain" description="DnaD N-terminal" evidence="5">
    <location>
        <begin position="13"/>
        <end position="109"/>
    </location>
</feature>
<dbReference type="InterPro" id="IPR053843">
    <property type="entry name" value="DnaD_N"/>
</dbReference>
<comment type="similarity">
    <text evidence="1">Belongs to the DnaB/DnaD family.</text>
</comment>
<dbReference type="OrthoDB" id="9770238at2"/>
<proteinExistence type="inferred from homology"/>
<dbReference type="AlphaFoldDB" id="A0A0X8FE18"/>
<evidence type="ECO:0000313" key="8">
    <source>
        <dbReference type="Proteomes" id="UP000594771"/>
    </source>
</evidence>
<dbReference type="InterPro" id="IPR036388">
    <property type="entry name" value="WH-like_DNA-bd_sf"/>
</dbReference>
<evidence type="ECO:0000313" key="7">
    <source>
        <dbReference type="EMBL" id="QPS01063.1"/>
    </source>
</evidence>
<name>A0A0X8FE18_9LACT</name>
<dbReference type="Gene3D" id="1.10.10.630">
    <property type="entry name" value="DnaD domain-like"/>
    <property type="match status" value="1"/>
</dbReference>
<dbReference type="RefSeq" id="WP_060778077.1">
    <property type="nucleotide sequence ID" value="NZ_CAJHLF010000014.1"/>
</dbReference>
<dbReference type="SUPFAM" id="SSF158499">
    <property type="entry name" value="DnaD domain-like"/>
    <property type="match status" value="1"/>
</dbReference>
<feature type="coiled-coil region" evidence="2">
    <location>
        <begin position="92"/>
        <end position="119"/>
    </location>
</feature>
<dbReference type="InterPro" id="IPR053162">
    <property type="entry name" value="DnaD"/>
</dbReference>
<protein>
    <submittedName>
        <fullName evidence="7">DnaD domain protein</fullName>
    </submittedName>
</protein>
<dbReference type="NCBIfam" id="TIGR01446">
    <property type="entry name" value="DnaD_dom"/>
    <property type="match status" value="1"/>
</dbReference>
<evidence type="ECO:0000256" key="3">
    <source>
        <dbReference type="SAM" id="MobiDB-lite"/>
    </source>
</evidence>
<evidence type="ECO:0000259" key="5">
    <source>
        <dbReference type="Pfam" id="PF21984"/>
    </source>
</evidence>
<keyword evidence="2" id="KW-0175">Coiled coil</keyword>
<dbReference type="Gene3D" id="1.10.10.10">
    <property type="entry name" value="Winged helix-like DNA-binding domain superfamily/Winged helix DNA-binding domain"/>
    <property type="match status" value="1"/>
</dbReference>
<dbReference type="Pfam" id="PF21984">
    <property type="entry name" value="DnaD_N"/>
    <property type="match status" value="1"/>
</dbReference>
<dbReference type="InterPro" id="IPR006343">
    <property type="entry name" value="DnaB/C_C"/>
</dbReference>
<evidence type="ECO:0000256" key="1">
    <source>
        <dbReference type="ARBA" id="ARBA00093462"/>
    </source>
</evidence>
<reference evidence="6" key="2">
    <citation type="submission" date="2022-09" db="EMBL/GenBank/DDBJ databases">
        <title>Aerococcus urinae taxonomy study.</title>
        <authorList>
            <person name="Christensen J."/>
            <person name="Senneby E."/>
        </authorList>
    </citation>
    <scope>NUCLEOTIDE SEQUENCE</scope>
    <source>
        <strain evidence="6">NLD-066-U95</strain>
    </source>
</reference>
<dbReference type="PANTHER" id="PTHR37293:SF6">
    <property type="entry name" value="DNA REPLICATION PROTEIN DNAD"/>
    <property type="match status" value="1"/>
</dbReference>
<keyword evidence="9" id="KW-1185">Reference proteome</keyword>
<evidence type="ECO:0000313" key="6">
    <source>
        <dbReference type="EMBL" id="MCY3054051.1"/>
    </source>
</evidence>
<organism evidence="7 8">
    <name type="scientific">Aerococcus urinae</name>
    <dbReference type="NCBI Taxonomy" id="1376"/>
    <lineage>
        <taxon>Bacteria</taxon>
        <taxon>Bacillati</taxon>
        <taxon>Bacillota</taxon>
        <taxon>Bacilli</taxon>
        <taxon>Lactobacillales</taxon>
        <taxon>Aerococcaceae</taxon>
        <taxon>Aerococcus</taxon>
    </lineage>
</organism>
<sequence length="223" mass="26209">MVERKQYTVLQTSLLENYQALSLSNEEVMFLIHIVSFQQMQDDFPPIQALQKRMGYSQGETYDMIQNLIDKKFLSIESEESDQGQQIEYYSLDLLYQKLERLFEENHAKKEKQAEEKAEGSIFQIIEQEFGRPLSPIEYQQVAAWFSEDHYDVVTVKAAIKEAVLNGVLNLRYIDRILINWQKQNKRGNVETSLNYRNAKIRQQNNDLPPVPMTKIIHTPDDE</sequence>
<evidence type="ECO:0000259" key="4">
    <source>
        <dbReference type="Pfam" id="PF07261"/>
    </source>
</evidence>
<dbReference type="EMBL" id="JAOTML010000012">
    <property type="protein sequence ID" value="MCY3054051.1"/>
    <property type="molecule type" value="Genomic_DNA"/>
</dbReference>
<accession>A0A0X8FE18</accession>
<dbReference type="KEGG" id="aun:AWM73_03290"/>